<keyword evidence="3" id="KW-1185">Reference proteome</keyword>
<proteinExistence type="predicted"/>
<feature type="signal peptide" evidence="1">
    <location>
        <begin position="1"/>
        <end position="18"/>
    </location>
</feature>
<evidence type="ECO:0000313" key="3">
    <source>
        <dbReference type="Proteomes" id="UP001194468"/>
    </source>
</evidence>
<reference evidence="2" key="2">
    <citation type="journal article" date="2020" name="Nat. Commun.">
        <title>Large-scale genome sequencing of mycorrhizal fungi provides insights into the early evolution of symbiotic traits.</title>
        <authorList>
            <person name="Miyauchi S."/>
            <person name="Kiss E."/>
            <person name="Kuo A."/>
            <person name="Drula E."/>
            <person name="Kohler A."/>
            <person name="Sanchez-Garcia M."/>
            <person name="Morin E."/>
            <person name="Andreopoulos B."/>
            <person name="Barry K.W."/>
            <person name="Bonito G."/>
            <person name="Buee M."/>
            <person name="Carver A."/>
            <person name="Chen C."/>
            <person name="Cichocki N."/>
            <person name="Clum A."/>
            <person name="Culley D."/>
            <person name="Crous P.W."/>
            <person name="Fauchery L."/>
            <person name="Girlanda M."/>
            <person name="Hayes R.D."/>
            <person name="Keri Z."/>
            <person name="LaButti K."/>
            <person name="Lipzen A."/>
            <person name="Lombard V."/>
            <person name="Magnuson J."/>
            <person name="Maillard F."/>
            <person name="Murat C."/>
            <person name="Nolan M."/>
            <person name="Ohm R.A."/>
            <person name="Pangilinan J."/>
            <person name="Pereira M.F."/>
            <person name="Perotto S."/>
            <person name="Peter M."/>
            <person name="Pfister S."/>
            <person name="Riley R."/>
            <person name="Sitrit Y."/>
            <person name="Stielow J.B."/>
            <person name="Szollosi G."/>
            <person name="Zifcakova L."/>
            <person name="Stursova M."/>
            <person name="Spatafora J.W."/>
            <person name="Tedersoo L."/>
            <person name="Vaario L.M."/>
            <person name="Yamada A."/>
            <person name="Yan M."/>
            <person name="Wang P."/>
            <person name="Xu J."/>
            <person name="Bruns T."/>
            <person name="Baldrian P."/>
            <person name="Vilgalys R."/>
            <person name="Dunand C."/>
            <person name="Henrissat B."/>
            <person name="Grigoriev I.V."/>
            <person name="Hibbett D."/>
            <person name="Nagy L.G."/>
            <person name="Martin F.M."/>
        </authorList>
    </citation>
    <scope>NUCLEOTIDE SEQUENCE</scope>
    <source>
        <strain evidence="2">BED1</strain>
    </source>
</reference>
<dbReference type="Gene3D" id="2.60.120.700">
    <property type="entry name" value="Peptidase G1"/>
    <property type="match status" value="1"/>
</dbReference>
<evidence type="ECO:0000313" key="2">
    <source>
        <dbReference type="EMBL" id="KAF8449294.1"/>
    </source>
</evidence>
<dbReference type="CDD" id="cd13426">
    <property type="entry name" value="Peptidase_G1"/>
    <property type="match status" value="1"/>
</dbReference>
<keyword evidence="1" id="KW-0732">Signal</keyword>
<gene>
    <name evidence="2" type="ORF">L210DRAFT_2655910</name>
</gene>
<dbReference type="GO" id="GO:0006508">
    <property type="term" value="P:proteolysis"/>
    <property type="evidence" value="ECO:0007669"/>
    <property type="project" value="InterPro"/>
</dbReference>
<accession>A0AAD4GKE3</accession>
<dbReference type="Proteomes" id="UP001194468">
    <property type="component" value="Unassembled WGS sequence"/>
</dbReference>
<dbReference type="SUPFAM" id="SSF49899">
    <property type="entry name" value="Concanavalin A-like lectins/glucanases"/>
    <property type="match status" value="1"/>
</dbReference>
<protein>
    <submittedName>
        <fullName evidence="2">Peptidase G1</fullName>
    </submittedName>
</protein>
<sequence length="241" mass="26218">MRLNCALVSSFLFIFVLAGDQQPPSLDRTEKSIITAELPITNWAGAVRLARLQGETISYAAGTFTVPSARGATSSSFNILVGISGYPPCVQFVLNVVITVTVNGNGVSYQAWGQGYNGNVMVAPDWFLVSTGQEIRAIVRALTLTSGLFILINLNTGRVWAEYVSGGIMFCHQDAAWIITTPQSQVTTLPNFHTVTFTAILTKISGTRRVPDNLDTVNIRNQGRVMTDTQVNAPFVIIRYL</sequence>
<reference evidence="2" key="1">
    <citation type="submission" date="2019-10" db="EMBL/GenBank/DDBJ databases">
        <authorList>
            <consortium name="DOE Joint Genome Institute"/>
            <person name="Kuo A."/>
            <person name="Miyauchi S."/>
            <person name="Kiss E."/>
            <person name="Drula E."/>
            <person name="Kohler A."/>
            <person name="Sanchez-Garcia M."/>
            <person name="Andreopoulos B."/>
            <person name="Barry K.W."/>
            <person name="Bonito G."/>
            <person name="Buee M."/>
            <person name="Carver A."/>
            <person name="Chen C."/>
            <person name="Cichocki N."/>
            <person name="Clum A."/>
            <person name="Culley D."/>
            <person name="Crous P.W."/>
            <person name="Fauchery L."/>
            <person name="Girlanda M."/>
            <person name="Hayes R."/>
            <person name="Keri Z."/>
            <person name="LaButti K."/>
            <person name="Lipzen A."/>
            <person name="Lombard V."/>
            <person name="Magnuson J."/>
            <person name="Maillard F."/>
            <person name="Morin E."/>
            <person name="Murat C."/>
            <person name="Nolan M."/>
            <person name="Ohm R."/>
            <person name="Pangilinan J."/>
            <person name="Pereira M."/>
            <person name="Perotto S."/>
            <person name="Peter M."/>
            <person name="Riley R."/>
            <person name="Sitrit Y."/>
            <person name="Stielow B."/>
            <person name="Szollosi G."/>
            <person name="Zifcakova L."/>
            <person name="Stursova M."/>
            <person name="Spatafora J.W."/>
            <person name="Tedersoo L."/>
            <person name="Vaario L.-M."/>
            <person name="Yamada A."/>
            <person name="Yan M."/>
            <person name="Wang P."/>
            <person name="Xu J."/>
            <person name="Bruns T."/>
            <person name="Baldrian P."/>
            <person name="Vilgalys R."/>
            <person name="Henrissat B."/>
            <person name="Grigoriev I.V."/>
            <person name="Hibbett D."/>
            <person name="Nagy L.G."/>
            <person name="Martin F.M."/>
        </authorList>
    </citation>
    <scope>NUCLEOTIDE SEQUENCE</scope>
    <source>
        <strain evidence="2">BED1</strain>
    </source>
</reference>
<dbReference type="GO" id="GO:0070007">
    <property type="term" value="F:glutamic-type endopeptidase activity"/>
    <property type="evidence" value="ECO:0007669"/>
    <property type="project" value="InterPro"/>
</dbReference>
<feature type="chain" id="PRO_5042279866" evidence="1">
    <location>
        <begin position="19"/>
        <end position="241"/>
    </location>
</feature>
<organism evidence="2 3">
    <name type="scientific">Boletus edulis BED1</name>
    <dbReference type="NCBI Taxonomy" id="1328754"/>
    <lineage>
        <taxon>Eukaryota</taxon>
        <taxon>Fungi</taxon>
        <taxon>Dikarya</taxon>
        <taxon>Basidiomycota</taxon>
        <taxon>Agaricomycotina</taxon>
        <taxon>Agaricomycetes</taxon>
        <taxon>Agaricomycetidae</taxon>
        <taxon>Boletales</taxon>
        <taxon>Boletineae</taxon>
        <taxon>Boletaceae</taxon>
        <taxon>Boletoideae</taxon>
        <taxon>Boletus</taxon>
    </lineage>
</organism>
<name>A0AAD4GKE3_BOLED</name>
<dbReference type="InterPro" id="IPR013320">
    <property type="entry name" value="ConA-like_dom_sf"/>
</dbReference>
<evidence type="ECO:0000256" key="1">
    <source>
        <dbReference type="SAM" id="SignalP"/>
    </source>
</evidence>
<comment type="caution">
    <text evidence="2">The sequence shown here is derived from an EMBL/GenBank/DDBJ whole genome shotgun (WGS) entry which is preliminary data.</text>
</comment>
<dbReference type="PANTHER" id="PTHR37536:SF1">
    <property type="entry name" value="ASPERGILLOPEPSIN, PUTAITVE (AFU_ORTHOLOGUE AFUA_7G01200)"/>
    <property type="match status" value="1"/>
</dbReference>
<dbReference type="InterPro" id="IPR000250">
    <property type="entry name" value="Peptidase_G1"/>
</dbReference>
<dbReference type="InterPro" id="IPR038656">
    <property type="entry name" value="Peptidase_G1_sf"/>
</dbReference>
<dbReference type="AlphaFoldDB" id="A0AAD4GKE3"/>
<dbReference type="PANTHER" id="PTHR37536">
    <property type="entry name" value="PUTATIVE (AFU_ORTHOLOGUE AFUA_3G02970)-RELATED"/>
    <property type="match status" value="1"/>
</dbReference>
<dbReference type="EMBL" id="WHUW01000003">
    <property type="protein sequence ID" value="KAF8449294.1"/>
    <property type="molecule type" value="Genomic_DNA"/>
</dbReference>
<dbReference type="Pfam" id="PF01828">
    <property type="entry name" value="Peptidase_A4"/>
    <property type="match status" value="1"/>
</dbReference>